<protein>
    <submittedName>
        <fullName evidence="3">Uncharacterized protein</fullName>
    </submittedName>
</protein>
<dbReference type="AlphaFoldDB" id="A0ABD2JNF5"/>
<feature type="compositionally biased region" description="Basic and acidic residues" evidence="1">
    <location>
        <begin position="149"/>
        <end position="166"/>
    </location>
</feature>
<accession>A0ABD2JNF5</accession>
<dbReference type="EMBL" id="JBICBT010000928">
    <property type="protein sequence ID" value="KAL3092151.1"/>
    <property type="molecule type" value="Genomic_DNA"/>
</dbReference>
<reference evidence="3 4" key="1">
    <citation type="submission" date="2024-10" db="EMBL/GenBank/DDBJ databases">
        <authorList>
            <person name="Kim D."/>
        </authorList>
    </citation>
    <scope>NUCLEOTIDE SEQUENCE [LARGE SCALE GENOMIC DNA]</scope>
    <source>
        <strain evidence="3">BH-2024</strain>
    </source>
</reference>
<feature type="region of interest" description="Disordered" evidence="1">
    <location>
        <begin position="132"/>
        <end position="188"/>
    </location>
</feature>
<evidence type="ECO:0000313" key="3">
    <source>
        <dbReference type="EMBL" id="KAL3092151.1"/>
    </source>
</evidence>
<keyword evidence="4" id="KW-1185">Reference proteome</keyword>
<name>A0ABD2JNF5_9BILA</name>
<gene>
    <name evidence="3" type="ORF">niasHT_026703</name>
</gene>
<sequence length="188" mass="20876">MISPSNLSWIQIPDCDCLGVCIRPDIYKHPLICVPEFLADNFPNLLTHFSIGANSTAPLAVEPTYTTPLAIIGVVSVLLLLLQLFNTVLVLRLPLHRRRRPRLSHQAPSIPMVPFPPPLEVSSDGFIEDSWLSPPAASSSNAHRQRKQVSKDRKETEQQKPNKNEMDGLPSKKKKSISARVLSSVAEE</sequence>
<keyword evidence="2" id="KW-0812">Transmembrane</keyword>
<evidence type="ECO:0000313" key="4">
    <source>
        <dbReference type="Proteomes" id="UP001620626"/>
    </source>
</evidence>
<dbReference type="Proteomes" id="UP001620626">
    <property type="component" value="Unassembled WGS sequence"/>
</dbReference>
<proteinExistence type="predicted"/>
<evidence type="ECO:0000256" key="1">
    <source>
        <dbReference type="SAM" id="MobiDB-lite"/>
    </source>
</evidence>
<keyword evidence="2" id="KW-0472">Membrane</keyword>
<organism evidence="3 4">
    <name type="scientific">Heterodera trifolii</name>
    <dbReference type="NCBI Taxonomy" id="157864"/>
    <lineage>
        <taxon>Eukaryota</taxon>
        <taxon>Metazoa</taxon>
        <taxon>Ecdysozoa</taxon>
        <taxon>Nematoda</taxon>
        <taxon>Chromadorea</taxon>
        <taxon>Rhabditida</taxon>
        <taxon>Tylenchina</taxon>
        <taxon>Tylenchomorpha</taxon>
        <taxon>Tylenchoidea</taxon>
        <taxon>Heteroderidae</taxon>
        <taxon>Heteroderinae</taxon>
        <taxon>Heterodera</taxon>
    </lineage>
</organism>
<comment type="caution">
    <text evidence="3">The sequence shown here is derived from an EMBL/GenBank/DDBJ whole genome shotgun (WGS) entry which is preliminary data.</text>
</comment>
<keyword evidence="2" id="KW-1133">Transmembrane helix</keyword>
<feature type="transmembrane region" description="Helical" evidence="2">
    <location>
        <begin position="69"/>
        <end position="93"/>
    </location>
</feature>
<evidence type="ECO:0000256" key="2">
    <source>
        <dbReference type="SAM" id="Phobius"/>
    </source>
</evidence>